<organism evidence="2 3">
    <name type="scientific">Stereocaulon virgatum</name>
    <dbReference type="NCBI Taxonomy" id="373712"/>
    <lineage>
        <taxon>Eukaryota</taxon>
        <taxon>Fungi</taxon>
        <taxon>Dikarya</taxon>
        <taxon>Ascomycota</taxon>
        <taxon>Pezizomycotina</taxon>
        <taxon>Lecanoromycetes</taxon>
        <taxon>OSLEUM clade</taxon>
        <taxon>Lecanoromycetidae</taxon>
        <taxon>Lecanorales</taxon>
        <taxon>Lecanorineae</taxon>
        <taxon>Stereocaulaceae</taxon>
        <taxon>Stereocaulon</taxon>
    </lineage>
</organism>
<protein>
    <submittedName>
        <fullName evidence="2">Uncharacterized protein</fullName>
    </submittedName>
</protein>
<keyword evidence="1" id="KW-0472">Membrane</keyword>
<gene>
    <name evidence="2" type="ORF">N7G274_004139</name>
</gene>
<sequence>MFCGFSKGLIWEQWILSHVSRAWPWNLRIKSVLQPPSHLHFSLTIHRIILAYKSTPTNPYIDRISQRDSTTMAGEGSPLTLASFATPFGLFNGIISFLLMIENQIPDADRRGENSAIRVQVALNGPNPDGTAKLSNADGGAPLIIAFNENGEAIGHSDWQLNRYIASGSFEDYVVIQDRGPGQQATYLQVVAWRDAVCIADIAQTWADGTKRAWLGDYGAFCDMNWYYSNIIVGDNGHKPNCTWIDADHTNGLRTAALQIHMEDFSSHSRKANMKKTQAGEERYVTAEEQYSWCSFPTLVFESTTHGLTPPRGYQGTFQLWDGSDAALNFSTMPLVRRGGLSQGFQKLVTSSSDRHSAHAICASSTSWGPDFVHLDEQTFCDMDTRMTYPFCNINVTDDCYDFEYHHLIRGAERAPKDYQHMETWHLNGTHTLTPFPGRMLRARMASPETSGVVHMGGMEFMAGYVMLAWLLVFLFRKSR</sequence>
<keyword evidence="3" id="KW-1185">Reference proteome</keyword>
<reference evidence="2 3" key="1">
    <citation type="submission" date="2024-09" db="EMBL/GenBank/DDBJ databases">
        <title>Rethinking Asexuality: The Enigmatic Case of Functional Sexual Genes in Lepraria (Stereocaulaceae).</title>
        <authorList>
            <person name="Doellman M."/>
            <person name="Sun Y."/>
            <person name="Barcenas-Pena A."/>
            <person name="Lumbsch H.T."/>
            <person name="Grewe F."/>
        </authorList>
    </citation>
    <scope>NUCLEOTIDE SEQUENCE [LARGE SCALE GENOMIC DNA]</scope>
    <source>
        <strain evidence="2 3">Mercado 3170</strain>
    </source>
</reference>
<evidence type="ECO:0000313" key="2">
    <source>
        <dbReference type="EMBL" id="KAL2043079.1"/>
    </source>
</evidence>
<dbReference type="EMBL" id="JBEFKJ010000012">
    <property type="protein sequence ID" value="KAL2043079.1"/>
    <property type="molecule type" value="Genomic_DNA"/>
</dbReference>
<keyword evidence="1" id="KW-0812">Transmembrane</keyword>
<evidence type="ECO:0000256" key="1">
    <source>
        <dbReference type="SAM" id="Phobius"/>
    </source>
</evidence>
<dbReference type="Proteomes" id="UP001590950">
    <property type="component" value="Unassembled WGS sequence"/>
</dbReference>
<proteinExistence type="predicted"/>
<keyword evidence="1" id="KW-1133">Transmembrane helix</keyword>
<name>A0ABR4AB26_9LECA</name>
<feature type="transmembrane region" description="Helical" evidence="1">
    <location>
        <begin position="453"/>
        <end position="476"/>
    </location>
</feature>
<accession>A0ABR4AB26</accession>
<evidence type="ECO:0000313" key="3">
    <source>
        <dbReference type="Proteomes" id="UP001590950"/>
    </source>
</evidence>
<comment type="caution">
    <text evidence="2">The sequence shown here is derived from an EMBL/GenBank/DDBJ whole genome shotgun (WGS) entry which is preliminary data.</text>
</comment>